<name>A0A2G1QI61_9HYPH</name>
<evidence type="ECO:0000313" key="1">
    <source>
        <dbReference type="EMBL" id="PHP65206.1"/>
    </source>
</evidence>
<dbReference type="EMBL" id="PDVP01000017">
    <property type="protein sequence ID" value="PHP65206.1"/>
    <property type="molecule type" value="Genomic_DNA"/>
</dbReference>
<sequence>MTNTIAHRTDGLISTAVSSPWQRLGAGIAAMAARYRTKAALASLDLSQLDDIGAAGELASRLANPEVDGRTMRYLATLR</sequence>
<gene>
    <name evidence="1" type="ORF">CSC94_20035</name>
</gene>
<keyword evidence="2" id="KW-1185">Reference proteome</keyword>
<proteinExistence type="predicted"/>
<organism evidence="1 2">
    <name type="scientific">Zhengella mangrovi</name>
    <dbReference type="NCBI Taxonomy" id="1982044"/>
    <lineage>
        <taxon>Bacteria</taxon>
        <taxon>Pseudomonadati</taxon>
        <taxon>Pseudomonadota</taxon>
        <taxon>Alphaproteobacteria</taxon>
        <taxon>Hyphomicrobiales</taxon>
        <taxon>Notoacmeibacteraceae</taxon>
        <taxon>Zhengella</taxon>
    </lineage>
</organism>
<protein>
    <submittedName>
        <fullName evidence="1">Uncharacterized protein</fullName>
    </submittedName>
</protein>
<reference evidence="1 2" key="1">
    <citation type="submission" date="2017-10" db="EMBL/GenBank/DDBJ databases">
        <title>Sedimentibacterium mangrovi gen. nov., sp. nov., a novel member of family Phyllobacteriacea isolated from mangrove sediment.</title>
        <authorList>
            <person name="Liao H."/>
            <person name="Tian Y."/>
        </authorList>
    </citation>
    <scope>NUCLEOTIDE SEQUENCE [LARGE SCALE GENOMIC DNA]</scope>
    <source>
        <strain evidence="1 2">X9-2-2</strain>
    </source>
</reference>
<accession>A0A2G1QI61</accession>
<dbReference type="Proteomes" id="UP000221168">
    <property type="component" value="Unassembled WGS sequence"/>
</dbReference>
<dbReference type="RefSeq" id="WP_099308164.1">
    <property type="nucleotide sequence ID" value="NZ_PDVP01000017.1"/>
</dbReference>
<dbReference type="AlphaFoldDB" id="A0A2G1QI61"/>
<comment type="caution">
    <text evidence="1">The sequence shown here is derived from an EMBL/GenBank/DDBJ whole genome shotgun (WGS) entry which is preliminary data.</text>
</comment>
<evidence type="ECO:0000313" key="2">
    <source>
        <dbReference type="Proteomes" id="UP000221168"/>
    </source>
</evidence>